<keyword evidence="4" id="KW-1185">Reference proteome</keyword>
<evidence type="ECO:0000259" key="2">
    <source>
        <dbReference type="Pfam" id="PF00266"/>
    </source>
</evidence>
<feature type="domain" description="Aminotransferase class V" evidence="2">
    <location>
        <begin position="39"/>
        <end position="329"/>
    </location>
</feature>
<dbReference type="InterPro" id="IPR015424">
    <property type="entry name" value="PyrdxlP-dep_Trfase"/>
</dbReference>
<dbReference type="SUPFAM" id="SSF53383">
    <property type="entry name" value="PLP-dependent transferases"/>
    <property type="match status" value="1"/>
</dbReference>
<dbReference type="PANTHER" id="PTHR43586">
    <property type="entry name" value="CYSTEINE DESULFURASE"/>
    <property type="match status" value="1"/>
</dbReference>
<dbReference type="AlphaFoldDB" id="A0AA48GTF2"/>
<dbReference type="KEGG" id="msil:METEAL_06050"/>
<dbReference type="RefSeq" id="WP_316414321.1">
    <property type="nucleotide sequence ID" value="NZ_AP027080.1"/>
</dbReference>
<sequence>MPLASAREIERFTIKEQRPWQMRWEEDFLGVQARLRGACAELSGANVADISIAPCTSAALQCVAWGFPWQPGDEILLPQGEFPSNHLPWNSLASRGVVRRILPLWPGHKAGSLALGSTPPDTDSGPYEARIIQAIGPKTRMLALSWVRFQDGLKLDLQTLGLACEARGVHLIVDGIQAAGTSVLDLKGVSAFASGGQKGLLGPQGQGFLWTHPALRARLAPCGTWLAKAVRSFDSIDIGEDRDLLVEDGRRLEMGGPSLLGCSALCEAIRMLLKPGIARIERHIGRLQDRLLDGLQEKPLWAAEARRLLALKKAGRLGSLLSFHHSGIGLPNLESRLARSREHRITASLREGYLRIAFHGWHSLDDVDRTLAWLREG</sequence>
<dbReference type="EMBL" id="AP027080">
    <property type="protein sequence ID" value="BDU71431.1"/>
    <property type="molecule type" value="Genomic_DNA"/>
</dbReference>
<evidence type="ECO:0000313" key="4">
    <source>
        <dbReference type="Proteomes" id="UP001238179"/>
    </source>
</evidence>
<name>A0AA48GTF2_9BACT</name>
<evidence type="ECO:0000313" key="3">
    <source>
        <dbReference type="EMBL" id="BDU71431.1"/>
    </source>
</evidence>
<evidence type="ECO:0000256" key="1">
    <source>
        <dbReference type="ARBA" id="ARBA00022898"/>
    </source>
</evidence>
<dbReference type="Pfam" id="PF00266">
    <property type="entry name" value="Aminotran_5"/>
    <property type="match status" value="1"/>
</dbReference>
<dbReference type="Proteomes" id="UP001238179">
    <property type="component" value="Chromosome"/>
</dbReference>
<protein>
    <recommendedName>
        <fullName evidence="2">Aminotransferase class V domain-containing protein</fullName>
    </recommendedName>
</protein>
<proteinExistence type="predicted"/>
<dbReference type="InterPro" id="IPR015422">
    <property type="entry name" value="PyrdxlP-dep_Trfase_small"/>
</dbReference>
<keyword evidence="1" id="KW-0663">Pyridoxal phosphate</keyword>
<dbReference type="PANTHER" id="PTHR43586:SF15">
    <property type="entry name" value="BLR3095 PROTEIN"/>
    <property type="match status" value="1"/>
</dbReference>
<gene>
    <name evidence="3" type="ORF">METEAL_06050</name>
</gene>
<dbReference type="InterPro" id="IPR000192">
    <property type="entry name" value="Aminotrans_V_dom"/>
</dbReference>
<dbReference type="Gene3D" id="3.40.640.10">
    <property type="entry name" value="Type I PLP-dependent aspartate aminotransferase-like (Major domain)"/>
    <property type="match status" value="1"/>
</dbReference>
<reference evidence="4" key="1">
    <citation type="journal article" date="2023" name="Int. J. Syst. Evol. Microbiol.">
        <title>Mesoterricola silvestris gen. nov., sp. nov., Mesoterricola sediminis sp. nov., Geothrix oryzae sp. nov., Geothrix edaphica sp. nov., Geothrix rubra sp. nov., and Geothrix limicola sp. nov., six novel members of Acidobacteriota isolated from soils.</title>
        <authorList>
            <person name="Itoh H."/>
            <person name="Sugisawa Y."/>
            <person name="Mise K."/>
            <person name="Xu Z."/>
            <person name="Kuniyasu M."/>
            <person name="Ushijima N."/>
            <person name="Kawano K."/>
            <person name="Kobayashi E."/>
            <person name="Shiratori Y."/>
            <person name="Masuda Y."/>
            <person name="Senoo K."/>
        </authorList>
    </citation>
    <scope>NUCLEOTIDE SEQUENCE [LARGE SCALE GENOMIC DNA]</scope>
    <source>
        <strain evidence="4">W79</strain>
    </source>
</reference>
<dbReference type="Gene3D" id="3.90.1150.10">
    <property type="entry name" value="Aspartate Aminotransferase, domain 1"/>
    <property type="match status" value="1"/>
</dbReference>
<accession>A0AA48GTF2</accession>
<organism evidence="3 4">
    <name type="scientific">Mesoterricola silvestris</name>
    <dbReference type="NCBI Taxonomy" id="2927979"/>
    <lineage>
        <taxon>Bacteria</taxon>
        <taxon>Pseudomonadati</taxon>
        <taxon>Acidobacteriota</taxon>
        <taxon>Holophagae</taxon>
        <taxon>Holophagales</taxon>
        <taxon>Holophagaceae</taxon>
        <taxon>Mesoterricola</taxon>
    </lineage>
</organism>
<dbReference type="InterPro" id="IPR015421">
    <property type="entry name" value="PyrdxlP-dep_Trfase_major"/>
</dbReference>